<feature type="compositionally biased region" description="Acidic residues" evidence="1">
    <location>
        <begin position="440"/>
        <end position="452"/>
    </location>
</feature>
<feature type="region of interest" description="Disordered" evidence="1">
    <location>
        <begin position="118"/>
        <end position="282"/>
    </location>
</feature>
<feature type="compositionally biased region" description="Polar residues" evidence="1">
    <location>
        <begin position="253"/>
        <end position="277"/>
    </location>
</feature>
<dbReference type="RefSeq" id="XP_043050229.1">
    <property type="nucleotide sequence ID" value="XM_043195032.1"/>
</dbReference>
<dbReference type="GeneID" id="66117733"/>
<dbReference type="Proteomes" id="UP000790833">
    <property type="component" value="Unassembled WGS sequence"/>
</dbReference>
<dbReference type="PROSITE" id="PS50812">
    <property type="entry name" value="PWWP"/>
    <property type="match status" value="1"/>
</dbReference>
<gene>
    <name evidence="3" type="ORF">KQ657_004359</name>
</gene>
<reference evidence="3" key="1">
    <citation type="submission" date="2021-03" db="EMBL/GenBank/DDBJ databases">
        <authorList>
            <person name="Palmer J.M."/>
        </authorList>
    </citation>
    <scope>NUCLEOTIDE SEQUENCE</scope>
    <source>
        <strain evidence="3">ARV_011</strain>
    </source>
</reference>
<dbReference type="OrthoDB" id="9975114at2759"/>
<evidence type="ECO:0000313" key="4">
    <source>
        <dbReference type="Proteomes" id="UP000790833"/>
    </source>
</evidence>
<dbReference type="AlphaFoldDB" id="A0A9P7VB52"/>
<dbReference type="Gene3D" id="2.30.30.140">
    <property type="match status" value="1"/>
</dbReference>
<feature type="compositionally biased region" description="Basic and acidic residues" evidence="1">
    <location>
        <begin position="195"/>
        <end position="204"/>
    </location>
</feature>
<feature type="region of interest" description="Disordered" evidence="1">
    <location>
        <begin position="72"/>
        <end position="94"/>
    </location>
</feature>
<feature type="region of interest" description="Disordered" evidence="1">
    <location>
        <begin position="399"/>
        <end position="418"/>
    </location>
</feature>
<name>A0A9P7VB52_9ASCO</name>
<accession>A0A9P7VB52</accession>
<dbReference type="Gene3D" id="1.20.930.10">
    <property type="entry name" value="Conserved domain common to transcription factors TFIIS, elongin A, CRSP70"/>
    <property type="match status" value="1"/>
</dbReference>
<evidence type="ECO:0000259" key="2">
    <source>
        <dbReference type="PROSITE" id="PS50812"/>
    </source>
</evidence>
<dbReference type="EMBL" id="JAHMUF010000006">
    <property type="protein sequence ID" value="KAG7194682.1"/>
    <property type="molecule type" value="Genomic_DNA"/>
</dbReference>
<dbReference type="InterPro" id="IPR035441">
    <property type="entry name" value="TFIIS/LEDGF_dom_sf"/>
</dbReference>
<proteinExistence type="predicted"/>
<dbReference type="InterPro" id="IPR000313">
    <property type="entry name" value="PWWP_dom"/>
</dbReference>
<feature type="compositionally biased region" description="Acidic residues" evidence="1">
    <location>
        <begin position="161"/>
        <end position="187"/>
    </location>
</feature>
<comment type="caution">
    <text evidence="3">The sequence shown here is derived from an EMBL/GenBank/DDBJ whole genome shotgun (WGS) entry which is preliminary data.</text>
</comment>
<dbReference type="Pfam" id="PF08711">
    <property type="entry name" value="Med26"/>
    <property type="match status" value="1"/>
</dbReference>
<keyword evidence="4" id="KW-1185">Reference proteome</keyword>
<feature type="domain" description="PWWP" evidence="2">
    <location>
        <begin position="1"/>
        <end position="55"/>
    </location>
</feature>
<protein>
    <recommendedName>
        <fullName evidence="2">PWWP domain-containing protein</fullName>
    </recommendedName>
</protein>
<evidence type="ECO:0000313" key="3">
    <source>
        <dbReference type="EMBL" id="KAG7194682.1"/>
    </source>
</evidence>
<dbReference type="SUPFAM" id="SSF63748">
    <property type="entry name" value="Tudor/PWWP/MBT"/>
    <property type="match status" value="1"/>
</dbReference>
<feature type="compositionally biased region" description="Acidic residues" evidence="1">
    <location>
        <begin position="120"/>
        <end position="153"/>
    </location>
</feature>
<organism evidence="3 4">
    <name type="scientific">Scheffersomyces spartinae</name>
    <dbReference type="NCBI Taxonomy" id="45513"/>
    <lineage>
        <taxon>Eukaryota</taxon>
        <taxon>Fungi</taxon>
        <taxon>Dikarya</taxon>
        <taxon>Ascomycota</taxon>
        <taxon>Saccharomycotina</taxon>
        <taxon>Pichiomycetes</taxon>
        <taxon>Debaryomycetaceae</taxon>
        <taxon>Scheffersomyces</taxon>
    </lineage>
</organism>
<sequence>MLGWPAWPSFVMPTKLIPPAVLKAKKKLTEYCVIFIPDGDFYWMNEKSIEVLSPDKLEKRLLKIKPLAETLGNGSRKKGKKGGLNSNGGSGRTLNVNDALVAAEGLKFEIFMKRLKDRDEGIDDEEEDEEDDDEEEEEEEETADFGEDEDEADLAQVKTEDNEEDGKELANEGDDELDEDLPMDEENINQKRSRNIKDEARNGESSKSNGRQRGRPSRKRSHSPSVINQINEDDESNRKISKRSTRVSRSSSPNTAKGSSSKDMGKLTTNGSLNNGSNDKEQLDERQHQLWLCRIKLQRSLIQRNQANTPPNPRDFPPPSADELSVARLILHKLADIPVTTELLKVTKIHKVLKCILKDEDLEYPDSFKLHEKCQELLTKWQEVIEQIRLEKVQAATSAVNGDPSDTDVAKSTSANNTEKLPSECLAVTETAIGALKTEGEEDGGVQLDDSEVSTINGTEDARKEQ</sequence>
<dbReference type="InterPro" id="IPR017923">
    <property type="entry name" value="TFIIS_N"/>
</dbReference>
<dbReference type="Pfam" id="PF00855">
    <property type="entry name" value="PWWP"/>
    <property type="match status" value="1"/>
</dbReference>
<dbReference type="SUPFAM" id="SSF47676">
    <property type="entry name" value="Conserved domain common to transcription factors TFIIS, elongin A, CRSP70"/>
    <property type="match status" value="1"/>
</dbReference>
<feature type="compositionally biased region" description="Basic residues" evidence="1">
    <location>
        <begin position="210"/>
        <end position="222"/>
    </location>
</feature>
<evidence type="ECO:0000256" key="1">
    <source>
        <dbReference type="SAM" id="MobiDB-lite"/>
    </source>
</evidence>
<feature type="region of interest" description="Disordered" evidence="1">
    <location>
        <begin position="437"/>
        <end position="466"/>
    </location>
</feature>